<evidence type="ECO:0000313" key="2">
    <source>
        <dbReference type="Proteomes" id="UP000663491"/>
    </source>
</evidence>
<accession>A0A873WBM8</accession>
<organism evidence="1 2">
    <name type="scientific">Burkholderia phage Mica</name>
    <dbReference type="NCBI Taxonomy" id="2767579"/>
    <lineage>
        <taxon>Viruses</taxon>
        <taxon>Duplodnaviria</taxon>
        <taxon>Heunggongvirae</taxon>
        <taxon>Uroviricota</taxon>
        <taxon>Caudoviricetes</taxon>
        <taxon>Micavirus</taxon>
        <taxon>Micavirus Mica</taxon>
    </lineage>
</organism>
<dbReference type="Proteomes" id="UP000663491">
    <property type="component" value="Segment"/>
</dbReference>
<protein>
    <submittedName>
        <fullName evidence="1">Uncharacterized protein</fullName>
    </submittedName>
</protein>
<keyword evidence="2" id="KW-1185">Reference proteome</keyword>
<reference evidence="1" key="1">
    <citation type="submission" date="2020-07" db="EMBL/GenBank/DDBJ databases">
        <title>Complete genome sequence of Burkholderia cenocepacia myophage Mica.</title>
        <authorList>
            <person name="Garcia J.A."/>
            <person name="Yao G.W."/>
            <person name="Guadalupe Vizoso-Pinto M."/>
            <person name="Gonzalez C."/>
            <person name="Liu M.L."/>
            <person name="Gill J."/>
        </authorList>
    </citation>
    <scope>NUCLEOTIDE SEQUENCE</scope>
</reference>
<dbReference type="InterPro" id="IPR056113">
    <property type="entry name" value="DUF7696"/>
</dbReference>
<evidence type="ECO:0000313" key="1">
    <source>
        <dbReference type="EMBL" id="QPB08669.1"/>
    </source>
</evidence>
<dbReference type="EMBL" id="MT701586">
    <property type="protein sequence ID" value="QPB08669.1"/>
    <property type="molecule type" value="Genomic_DNA"/>
</dbReference>
<gene>
    <name evidence="1" type="ORF">CPT_Mica_057</name>
</gene>
<sequence>MNRPNEQMVTLYDGTQVSNYSEEWRHETEARAILAMPSKRARQDFLYGRWDQNWKKERGGVLQIRGEAAVKRLEETILAIWEQRKQSAA</sequence>
<proteinExistence type="predicted"/>
<name>A0A873WBM8_9CAUD</name>
<dbReference type="Pfam" id="PF24751">
    <property type="entry name" value="DUF7696"/>
    <property type="match status" value="1"/>
</dbReference>